<organism evidence="1 2">
    <name type="scientific">Fibrella forsythiae</name>
    <dbReference type="NCBI Taxonomy" id="2817061"/>
    <lineage>
        <taxon>Bacteria</taxon>
        <taxon>Pseudomonadati</taxon>
        <taxon>Bacteroidota</taxon>
        <taxon>Cytophagia</taxon>
        <taxon>Cytophagales</taxon>
        <taxon>Spirosomataceae</taxon>
        <taxon>Fibrella</taxon>
    </lineage>
</organism>
<evidence type="ECO:0000313" key="2">
    <source>
        <dbReference type="Proteomes" id="UP000664628"/>
    </source>
</evidence>
<comment type="caution">
    <text evidence="1">The sequence shown here is derived from an EMBL/GenBank/DDBJ whole genome shotgun (WGS) entry which is preliminary data.</text>
</comment>
<protein>
    <submittedName>
        <fullName evidence="1">Uncharacterized protein</fullName>
    </submittedName>
</protein>
<gene>
    <name evidence="1" type="ORF">J2I46_01955</name>
</gene>
<sequence length="120" mass="14191">MITELVFPYSTPSLNDTKGEHWRTKTRRRNKYEKRIWALTRNKHPGRVRVEIYRHCKRKYDHDNFVGGAKDLIDALKNQKVIVDDTEAIIGKPHYEQITLIGRQPIMTVVRIIDLPEPEL</sequence>
<dbReference type="EMBL" id="JAFMYW010000001">
    <property type="protein sequence ID" value="MBO0947328.1"/>
    <property type="molecule type" value="Genomic_DNA"/>
</dbReference>
<dbReference type="InterPro" id="IPR036614">
    <property type="entry name" value="RusA-like_sf"/>
</dbReference>
<reference evidence="1 2" key="1">
    <citation type="submission" date="2021-03" db="EMBL/GenBank/DDBJ databases">
        <title>Fibrella sp. HMF5405 genome sequencing and assembly.</title>
        <authorList>
            <person name="Kang H."/>
            <person name="Kim H."/>
            <person name="Bae S."/>
            <person name="Joh K."/>
        </authorList>
    </citation>
    <scope>NUCLEOTIDE SEQUENCE [LARGE SCALE GENOMIC DNA]</scope>
    <source>
        <strain evidence="1 2">HMF5405</strain>
    </source>
</reference>
<keyword evidence="2" id="KW-1185">Reference proteome</keyword>
<evidence type="ECO:0000313" key="1">
    <source>
        <dbReference type="EMBL" id="MBO0947328.1"/>
    </source>
</evidence>
<dbReference type="Proteomes" id="UP000664628">
    <property type="component" value="Unassembled WGS sequence"/>
</dbReference>
<dbReference type="Gene3D" id="3.30.1330.70">
    <property type="entry name" value="Holliday junction resolvase RusA"/>
    <property type="match status" value="1"/>
</dbReference>
<proteinExistence type="predicted"/>
<accession>A0ABS3JBG7</accession>
<name>A0ABS3JBG7_9BACT</name>
<dbReference type="RefSeq" id="WP_207327244.1">
    <property type="nucleotide sequence ID" value="NZ_JAFMYW010000001.1"/>
</dbReference>
<dbReference type="SUPFAM" id="SSF103084">
    <property type="entry name" value="Holliday junction resolvase RusA"/>
    <property type="match status" value="1"/>
</dbReference>